<dbReference type="Gene3D" id="3.30.530.20">
    <property type="match status" value="1"/>
</dbReference>
<proteinExistence type="inferred from homology"/>
<protein>
    <recommendedName>
        <fullName evidence="2">Activator of Hsp90 ATPase homologue 1/2-like C-terminal domain-containing protein</fullName>
    </recommendedName>
</protein>
<dbReference type="CDD" id="cd08896">
    <property type="entry name" value="SRPBCC_CalC_Aha1-like_3"/>
    <property type="match status" value="1"/>
</dbReference>
<evidence type="ECO:0000256" key="1">
    <source>
        <dbReference type="ARBA" id="ARBA00006817"/>
    </source>
</evidence>
<dbReference type="Proteomes" id="UP000064921">
    <property type="component" value="Chromosome"/>
</dbReference>
<comment type="similarity">
    <text evidence="1">Belongs to the AHA1 family.</text>
</comment>
<dbReference type="AlphaFoldDB" id="A0A0U3ED51"/>
<evidence type="ECO:0000313" key="3">
    <source>
        <dbReference type="EMBL" id="ALV29441.1"/>
    </source>
</evidence>
<evidence type="ECO:0000313" key="4">
    <source>
        <dbReference type="Proteomes" id="UP000064921"/>
    </source>
</evidence>
<name>A0A0U3ED51_9HYPH</name>
<dbReference type="RefSeq" id="WP_058900257.1">
    <property type="nucleotide sequence ID" value="NZ_CP013068.1"/>
</dbReference>
<accession>A0A0U3ED51</accession>
<organism evidence="3 4">
    <name type="scientific">Pannonibacter phragmitetus</name>
    <dbReference type="NCBI Taxonomy" id="121719"/>
    <lineage>
        <taxon>Bacteria</taxon>
        <taxon>Pseudomonadati</taxon>
        <taxon>Pseudomonadota</taxon>
        <taxon>Alphaproteobacteria</taxon>
        <taxon>Hyphomicrobiales</taxon>
        <taxon>Stappiaceae</taxon>
        <taxon>Pannonibacter</taxon>
    </lineage>
</organism>
<gene>
    <name evidence="3" type="ORF">APZ00_22350</name>
</gene>
<dbReference type="Pfam" id="PF08327">
    <property type="entry name" value="AHSA1"/>
    <property type="match status" value="1"/>
</dbReference>
<dbReference type="InterPro" id="IPR013538">
    <property type="entry name" value="ASHA1/2-like_C"/>
</dbReference>
<reference evidence="3 4" key="1">
    <citation type="submission" date="2015-10" db="EMBL/GenBank/DDBJ databases">
        <title>The world's first case of liver abscess caused by Pannonibacter phragmitetus.</title>
        <authorList>
            <person name="Ming D."/>
            <person name="Wang M."/>
            <person name="Zhou Y."/>
            <person name="Jiang T."/>
            <person name="Hu S."/>
        </authorList>
    </citation>
    <scope>NUCLEOTIDE SEQUENCE [LARGE SCALE GENOMIC DNA]</scope>
    <source>
        <strain evidence="3 4">31801</strain>
    </source>
</reference>
<dbReference type="SUPFAM" id="SSF55961">
    <property type="entry name" value="Bet v1-like"/>
    <property type="match status" value="1"/>
</dbReference>
<evidence type="ECO:0000259" key="2">
    <source>
        <dbReference type="Pfam" id="PF08327"/>
    </source>
</evidence>
<sequence>MFDPALDLEISRIIKAPPAAIWNAWKDPAALAKWWAPEPVVTEVHQLDLRPGGAFETTMTLPDGTKMNNIGCFLDVIENRRIVSTDALLPGYRPRKEGFMTAIITLQEVDGGTNYVARVLHGNREDKDIHEKMGFHDGWGTALTQLAHFVEGH</sequence>
<dbReference type="KEGG" id="pphr:APZ00_22350"/>
<keyword evidence="4" id="KW-1185">Reference proteome</keyword>
<dbReference type="STRING" id="121719.APZ00_22350"/>
<dbReference type="InterPro" id="IPR023393">
    <property type="entry name" value="START-like_dom_sf"/>
</dbReference>
<dbReference type="EMBL" id="CP013068">
    <property type="protein sequence ID" value="ALV29441.1"/>
    <property type="molecule type" value="Genomic_DNA"/>
</dbReference>
<feature type="domain" description="Activator of Hsp90 ATPase homologue 1/2-like C-terminal" evidence="2">
    <location>
        <begin position="15"/>
        <end position="151"/>
    </location>
</feature>